<dbReference type="InterPro" id="IPR023614">
    <property type="entry name" value="Porin_dom_sf"/>
</dbReference>
<organism evidence="1 2">
    <name type="scientific">Pelagicoccus mobilis</name>
    <dbReference type="NCBI Taxonomy" id="415221"/>
    <lineage>
        <taxon>Bacteria</taxon>
        <taxon>Pseudomonadati</taxon>
        <taxon>Verrucomicrobiota</taxon>
        <taxon>Opitutia</taxon>
        <taxon>Puniceicoccales</taxon>
        <taxon>Pelagicoccaceae</taxon>
        <taxon>Pelagicoccus</taxon>
    </lineage>
</organism>
<gene>
    <name evidence="1" type="ORF">JIN87_08610</name>
</gene>
<accession>A0A934RUY3</accession>
<dbReference type="RefSeq" id="WP_200355142.1">
    <property type="nucleotide sequence ID" value="NZ_JAENIL010000013.1"/>
</dbReference>
<protein>
    <submittedName>
        <fullName evidence="1">Uncharacterized protein</fullName>
    </submittedName>
</protein>
<evidence type="ECO:0000313" key="1">
    <source>
        <dbReference type="EMBL" id="MBK1876926.1"/>
    </source>
</evidence>
<dbReference type="Proteomes" id="UP000617628">
    <property type="component" value="Unassembled WGS sequence"/>
</dbReference>
<evidence type="ECO:0000313" key="2">
    <source>
        <dbReference type="Proteomes" id="UP000617628"/>
    </source>
</evidence>
<name>A0A934RUY3_9BACT</name>
<dbReference type="EMBL" id="JAENIL010000013">
    <property type="protein sequence ID" value="MBK1876926.1"/>
    <property type="molecule type" value="Genomic_DNA"/>
</dbReference>
<reference evidence="1" key="1">
    <citation type="submission" date="2021-01" db="EMBL/GenBank/DDBJ databases">
        <title>Modified the classification status of verrucomicrobia.</title>
        <authorList>
            <person name="Feng X."/>
        </authorList>
    </citation>
    <scope>NUCLEOTIDE SEQUENCE</scope>
    <source>
        <strain evidence="1">KCTC 13126</strain>
    </source>
</reference>
<proteinExistence type="predicted"/>
<dbReference type="Gene3D" id="2.40.160.10">
    <property type="entry name" value="Porin"/>
    <property type="match status" value="1"/>
</dbReference>
<keyword evidence="2" id="KW-1185">Reference proteome</keyword>
<comment type="caution">
    <text evidence="1">The sequence shown here is derived from an EMBL/GenBank/DDBJ whole genome shotgun (WGS) entry which is preliminary data.</text>
</comment>
<sequence>MESLDFGRVGLLAKSFGLGLGLFVGAQGVSSAELKIDGSMLMLAMGRDYGGEVEGESVSASLTLDFESDLSDALRVGAQLLHVERLDESGIVDAGYWLSNDSTSEVNELYLDWKLVGFGSGSSRLKIGRQSAGFDFMPSYKVRHKSQAFEGIRFETKVANGVALDFGHVERCSSWSCREGGPSTVNADFIDFSERLGFGGGDRGVQFASAAWEVNDALRISGYDYYADGFYNNMGGKLAYRLPRTEAEGDWIVSAHFVRQDGMSGGAMSAHEADMLELNLRRQVGGLTLDTGWAHVGRGSDLAAPFRTSFVIDATLLWYTEQYAAGSDSLYLKSVYRTGPWTLVGVLVGAFHANDKESQEFDTVIKYAFENDVWVAFKGGLGRRRFDEGAPGQDATDLRLFVGYSF</sequence>
<dbReference type="AlphaFoldDB" id="A0A934RUY3"/>